<comment type="similarity">
    <text evidence="4">Belongs to the metallo-beta-lactamase superfamily. Class-B beta-lactamase family.</text>
</comment>
<reference evidence="14 15" key="1">
    <citation type="submission" date="2020-04" db="EMBL/GenBank/DDBJ databases">
        <authorList>
            <person name="Liu A."/>
        </authorList>
    </citation>
    <scope>NUCLEOTIDE SEQUENCE [LARGE SCALE GENOMIC DNA]</scope>
    <source>
        <strain evidence="14 15">RZ02</strain>
    </source>
</reference>
<dbReference type="Gene3D" id="3.60.15.10">
    <property type="entry name" value="Ribonuclease Z/Hydroxyacylglutathione hydrolase-like"/>
    <property type="match status" value="1"/>
</dbReference>
<evidence type="ECO:0000256" key="11">
    <source>
        <dbReference type="ARBA" id="ARBA00022833"/>
    </source>
</evidence>
<dbReference type="PROSITE" id="PS51257">
    <property type="entry name" value="PROKAR_LIPOPROTEIN"/>
    <property type="match status" value="1"/>
</dbReference>
<evidence type="ECO:0000256" key="9">
    <source>
        <dbReference type="ARBA" id="ARBA00022764"/>
    </source>
</evidence>
<comment type="catalytic activity">
    <reaction evidence="1">
        <text>a beta-lactam + H2O = a substituted beta-amino acid</text>
        <dbReference type="Rhea" id="RHEA:20401"/>
        <dbReference type="ChEBI" id="CHEBI:15377"/>
        <dbReference type="ChEBI" id="CHEBI:35627"/>
        <dbReference type="ChEBI" id="CHEBI:140347"/>
        <dbReference type="EC" id="3.5.2.6"/>
    </reaction>
</comment>
<evidence type="ECO:0000256" key="1">
    <source>
        <dbReference type="ARBA" id="ARBA00001526"/>
    </source>
</evidence>
<comment type="caution">
    <text evidence="14">The sequence shown here is derived from an EMBL/GenBank/DDBJ whole genome shotgun (WGS) entry which is preliminary data.</text>
</comment>
<keyword evidence="15" id="KW-1185">Reference proteome</keyword>
<sequence length="266" mass="27770">MMARVLRIGAAALVMAGCASCTYKEIRPSIAQQESERTSAQQFGPASFEELAPGVWQHTAYLDVPGFGAVPSNGLIVVNGDTSLLVDTAWTNQQTEAIIEWSRAVLNKPIKAAVVTHAHQDKMGGVDALHAAGIDTFALALSNEIAPSKGLTPAKNAFSLNAGEWHSGAAASALAPLKIYYPGGGHTIDNITVGIAGTDIAFGGCLIKASSAKTLGNLAEADLDNYASSVRKFANAFPNATNIVMSHSQPEGREAIARSLKLAKEL</sequence>
<keyword evidence="9" id="KW-0574">Periplasm</keyword>
<dbReference type="NCBIfam" id="NF012229">
    <property type="entry name" value="bla_class_B_core"/>
    <property type="match status" value="1"/>
</dbReference>
<keyword evidence="8" id="KW-0732">Signal</keyword>
<dbReference type="InterPro" id="IPR058199">
    <property type="entry name" value="BlaB//VIM/IMP-1"/>
</dbReference>
<dbReference type="InterPro" id="IPR036866">
    <property type="entry name" value="RibonucZ/Hydroxyglut_hydro"/>
</dbReference>
<dbReference type="InterPro" id="IPR050855">
    <property type="entry name" value="NDM-1-like"/>
</dbReference>
<dbReference type="GO" id="GO:0017001">
    <property type="term" value="P:antibiotic catabolic process"/>
    <property type="evidence" value="ECO:0007669"/>
    <property type="project" value="UniProtKB-ARBA"/>
</dbReference>
<evidence type="ECO:0000313" key="14">
    <source>
        <dbReference type="EMBL" id="NMW31674.1"/>
    </source>
</evidence>
<dbReference type="SMART" id="SM00849">
    <property type="entry name" value="Lactamase_B"/>
    <property type="match status" value="1"/>
</dbReference>
<feature type="domain" description="Metallo-beta-lactamase" evidence="13">
    <location>
        <begin position="71"/>
        <end position="247"/>
    </location>
</feature>
<evidence type="ECO:0000313" key="15">
    <source>
        <dbReference type="Proteomes" id="UP000561181"/>
    </source>
</evidence>
<comment type="subcellular location">
    <subcellularLocation>
        <location evidence="3">Periplasm</location>
    </subcellularLocation>
</comment>
<evidence type="ECO:0000256" key="5">
    <source>
        <dbReference type="ARBA" id="ARBA00011245"/>
    </source>
</evidence>
<evidence type="ECO:0000256" key="6">
    <source>
        <dbReference type="ARBA" id="ARBA00012865"/>
    </source>
</evidence>
<keyword evidence="7" id="KW-0479">Metal-binding</keyword>
<keyword evidence="10" id="KW-0378">Hydrolase</keyword>
<dbReference type="EC" id="3.5.2.6" evidence="6"/>
<evidence type="ECO:0000256" key="3">
    <source>
        <dbReference type="ARBA" id="ARBA00004418"/>
    </source>
</evidence>
<evidence type="ECO:0000256" key="10">
    <source>
        <dbReference type="ARBA" id="ARBA00022801"/>
    </source>
</evidence>
<dbReference type="SUPFAM" id="SSF56281">
    <property type="entry name" value="Metallo-hydrolase/oxidoreductase"/>
    <property type="match status" value="1"/>
</dbReference>
<dbReference type="NCBIfam" id="NF033088">
    <property type="entry name" value="bla_subclass_B1"/>
    <property type="match status" value="1"/>
</dbReference>
<gene>
    <name evidence="14" type="primary">bla</name>
    <name evidence="14" type="ORF">HKD42_06340</name>
</gene>
<evidence type="ECO:0000256" key="7">
    <source>
        <dbReference type="ARBA" id="ARBA00022723"/>
    </source>
</evidence>
<proteinExistence type="inferred from homology"/>
<evidence type="ECO:0000256" key="12">
    <source>
        <dbReference type="ARBA" id="ARBA00023251"/>
    </source>
</evidence>
<keyword evidence="11" id="KW-0862">Zinc</keyword>
<dbReference type="Proteomes" id="UP000561181">
    <property type="component" value="Unassembled WGS sequence"/>
</dbReference>
<dbReference type="RefSeq" id="WP_170011343.1">
    <property type="nucleotide sequence ID" value="NZ_JABCRE010000002.1"/>
</dbReference>
<dbReference type="AlphaFoldDB" id="A0A848QKQ1"/>
<name>A0A848QKQ1_9SPHN</name>
<dbReference type="EMBL" id="JABCRE010000002">
    <property type="protein sequence ID" value="NMW31674.1"/>
    <property type="molecule type" value="Genomic_DNA"/>
</dbReference>
<evidence type="ECO:0000259" key="13">
    <source>
        <dbReference type="SMART" id="SM00849"/>
    </source>
</evidence>
<comment type="cofactor">
    <cofactor evidence="2">
        <name>Zn(2+)</name>
        <dbReference type="ChEBI" id="CHEBI:29105"/>
    </cofactor>
</comment>
<evidence type="ECO:0000256" key="2">
    <source>
        <dbReference type="ARBA" id="ARBA00001947"/>
    </source>
</evidence>
<dbReference type="Pfam" id="PF00753">
    <property type="entry name" value="Lactamase_B"/>
    <property type="match status" value="1"/>
</dbReference>
<organism evidence="14 15">
    <name type="scientific">Pontixanthobacter rizhaonensis</name>
    <dbReference type="NCBI Taxonomy" id="2730337"/>
    <lineage>
        <taxon>Bacteria</taxon>
        <taxon>Pseudomonadati</taxon>
        <taxon>Pseudomonadota</taxon>
        <taxon>Alphaproteobacteria</taxon>
        <taxon>Sphingomonadales</taxon>
        <taxon>Erythrobacteraceae</taxon>
        <taxon>Pontixanthobacter</taxon>
    </lineage>
</organism>
<comment type="subunit">
    <text evidence="5">Monomer.</text>
</comment>
<evidence type="ECO:0000256" key="8">
    <source>
        <dbReference type="ARBA" id="ARBA00022729"/>
    </source>
</evidence>
<dbReference type="InterPro" id="IPR001279">
    <property type="entry name" value="Metallo-B-lactamas"/>
</dbReference>
<keyword evidence="12" id="KW-0046">Antibiotic resistance</keyword>
<accession>A0A848QKQ1</accession>
<evidence type="ECO:0000256" key="4">
    <source>
        <dbReference type="ARBA" id="ARBA00005250"/>
    </source>
</evidence>
<protein>
    <recommendedName>
        <fullName evidence="6">beta-lactamase</fullName>
        <ecNumber evidence="6">3.5.2.6</ecNumber>
    </recommendedName>
</protein>
<dbReference type="PANTHER" id="PTHR42951">
    <property type="entry name" value="METALLO-BETA-LACTAMASE DOMAIN-CONTAINING"/>
    <property type="match status" value="1"/>
</dbReference>
<dbReference type="PANTHER" id="PTHR42951:SF4">
    <property type="entry name" value="ACYL-COENZYME A THIOESTERASE MBLAC2"/>
    <property type="match status" value="1"/>
</dbReference>